<reference evidence="1 2" key="1">
    <citation type="journal article" date="2019" name="Int. J. Syst. Evol. Microbiol.">
        <title>The Global Catalogue of Microorganisms (GCM) 10K type strain sequencing project: providing services to taxonomists for standard genome sequencing and annotation.</title>
        <authorList>
            <consortium name="The Broad Institute Genomics Platform"/>
            <consortium name="The Broad Institute Genome Sequencing Center for Infectious Disease"/>
            <person name="Wu L."/>
            <person name="Ma J."/>
        </authorList>
    </citation>
    <scope>NUCLEOTIDE SEQUENCE [LARGE SCALE GENOMIC DNA]</scope>
    <source>
        <strain evidence="1 2">JCM 10303</strain>
    </source>
</reference>
<name>A0ABN1CYR1_SACER</name>
<proteinExistence type="predicted"/>
<organism evidence="1 2">
    <name type="scientific">Saccharopolyspora erythraea</name>
    <name type="common">Streptomyces erythraeus</name>
    <dbReference type="NCBI Taxonomy" id="1836"/>
    <lineage>
        <taxon>Bacteria</taxon>
        <taxon>Bacillati</taxon>
        <taxon>Actinomycetota</taxon>
        <taxon>Actinomycetes</taxon>
        <taxon>Pseudonocardiales</taxon>
        <taxon>Pseudonocardiaceae</taxon>
        <taxon>Saccharopolyspora</taxon>
    </lineage>
</organism>
<evidence type="ECO:0000313" key="1">
    <source>
        <dbReference type="EMBL" id="GAA0529632.1"/>
    </source>
</evidence>
<sequence length="183" mass="19812">MDIAIRHAVLDRLDALDRVAADGDPAALLPVARNELHRLSEALRALLSAHRPDHDGRCPTCPGLLRGRQWPCAVWLTAHRGLLGDQTDLAPAVLRWKLRGRPQAEPAEVGEVGEVAVSSTVITSDSGRGPGDWDTEEFALDEAAGGELRGHPPAGGHLETDHTRIYRASVTERPISWPTTHTT</sequence>
<accession>A0ABN1CYR1</accession>
<dbReference type="EMBL" id="BAAAGS010000018">
    <property type="protein sequence ID" value="GAA0529632.1"/>
    <property type="molecule type" value="Genomic_DNA"/>
</dbReference>
<keyword evidence="2" id="KW-1185">Reference proteome</keyword>
<gene>
    <name evidence="1" type="ORF">GCM10009533_31110</name>
</gene>
<dbReference type="RefSeq" id="WP_009945984.1">
    <property type="nucleotide sequence ID" value="NZ_BAAAGS010000018.1"/>
</dbReference>
<dbReference type="Proteomes" id="UP001500729">
    <property type="component" value="Unassembled WGS sequence"/>
</dbReference>
<protein>
    <submittedName>
        <fullName evidence="1">Uncharacterized protein</fullName>
    </submittedName>
</protein>
<evidence type="ECO:0000313" key="2">
    <source>
        <dbReference type="Proteomes" id="UP001500729"/>
    </source>
</evidence>
<comment type="caution">
    <text evidence="1">The sequence shown here is derived from an EMBL/GenBank/DDBJ whole genome shotgun (WGS) entry which is preliminary data.</text>
</comment>